<accession>A0A382GYJ6</accession>
<dbReference type="AlphaFoldDB" id="A0A382GYJ6"/>
<sequence>QELPKLYGVRNPEGLIMPPESL</sequence>
<reference evidence="1" key="1">
    <citation type="submission" date="2018-05" db="EMBL/GenBank/DDBJ databases">
        <authorList>
            <person name="Lanie J.A."/>
            <person name="Ng W.-L."/>
            <person name="Kazmierczak K.M."/>
            <person name="Andrzejewski T.M."/>
            <person name="Davidsen T.M."/>
            <person name="Wayne K.J."/>
            <person name="Tettelin H."/>
            <person name="Glass J.I."/>
            <person name="Rusch D."/>
            <person name="Podicherti R."/>
            <person name="Tsui H.-C.T."/>
            <person name="Winkler M.E."/>
        </authorList>
    </citation>
    <scope>NUCLEOTIDE SEQUENCE</scope>
</reference>
<proteinExistence type="predicted"/>
<evidence type="ECO:0000313" key="1">
    <source>
        <dbReference type="EMBL" id="SVB79777.1"/>
    </source>
</evidence>
<gene>
    <name evidence="1" type="ORF">METZ01_LOCUS232631</name>
</gene>
<organism evidence="1">
    <name type="scientific">marine metagenome</name>
    <dbReference type="NCBI Taxonomy" id="408172"/>
    <lineage>
        <taxon>unclassified sequences</taxon>
        <taxon>metagenomes</taxon>
        <taxon>ecological metagenomes</taxon>
    </lineage>
</organism>
<feature type="non-terminal residue" evidence="1">
    <location>
        <position position="1"/>
    </location>
</feature>
<protein>
    <submittedName>
        <fullName evidence="1">Uncharacterized protein</fullName>
    </submittedName>
</protein>
<name>A0A382GYJ6_9ZZZZ</name>
<dbReference type="EMBL" id="UINC01058004">
    <property type="protein sequence ID" value="SVB79777.1"/>
    <property type="molecule type" value="Genomic_DNA"/>
</dbReference>